<feature type="binding site" evidence="3">
    <location>
        <position position="312"/>
    </location>
    <ligand>
        <name>Mg(2+)</name>
        <dbReference type="ChEBI" id="CHEBI:18420"/>
        <label>1</label>
    </ligand>
</feature>
<gene>
    <name evidence="4" type="ORF">PSRA_0165</name>
</gene>
<dbReference type="PANTHER" id="PTHR16222:SF24">
    <property type="entry name" value="ADP-RIBOSYLHYDROLASE ARH3"/>
    <property type="match status" value="1"/>
</dbReference>
<feature type="binding site" evidence="3">
    <location>
        <position position="313"/>
    </location>
    <ligand>
        <name>Mg(2+)</name>
        <dbReference type="ChEBI" id="CHEBI:18420"/>
        <label>1</label>
    </ligand>
</feature>
<dbReference type="Proteomes" id="UP000216725">
    <property type="component" value="Unassembled WGS sequence"/>
</dbReference>
<dbReference type="InterPro" id="IPR036705">
    <property type="entry name" value="Ribosyl_crysJ1_sf"/>
</dbReference>
<feature type="binding site" evidence="3">
    <location>
        <position position="62"/>
    </location>
    <ligand>
        <name>Mg(2+)</name>
        <dbReference type="ChEBI" id="CHEBI:18420"/>
        <label>1</label>
    </ligand>
</feature>
<evidence type="ECO:0000256" key="2">
    <source>
        <dbReference type="ARBA" id="ARBA00022801"/>
    </source>
</evidence>
<evidence type="ECO:0000313" key="5">
    <source>
        <dbReference type="Proteomes" id="UP000216725"/>
    </source>
</evidence>
<name>A0A261F2N1_9BIFI</name>
<keyword evidence="2 4" id="KW-0378">Hydrolase</keyword>
<feature type="binding site" evidence="3">
    <location>
        <position position="310"/>
    </location>
    <ligand>
        <name>Mg(2+)</name>
        <dbReference type="ChEBI" id="CHEBI:18420"/>
        <label>1</label>
    </ligand>
</feature>
<keyword evidence="3" id="KW-0479">Metal-binding</keyword>
<feature type="binding site" evidence="3">
    <location>
        <position position="63"/>
    </location>
    <ligand>
        <name>Mg(2+)</name>
        <dbReference type="ChEBI" id="CHEBI:18420"/>
        <label>1</label>
    </ligand>
</feature>
<comment type="caution">
    <text evidence="4">The sequence shown here is derived from an EMBL/GenBank/DDBJ whole genome shotgun (WGS) entry which is preliminary data.</text>
</comment>
<dbReference type="RefSeq" id="WP_094659963.1">
    <property type="nucleotide sequence ID" value="NZ_MWWR01000002.1"/>
</dbReference>
<dbReference type="GO" id="GO:0016787">
    <property type="term" value="F:hydrolase activity"/>
    <property type="evidence" value="ECO:0007669"/>
    <property type="project" value="UniProtKB-KW"/>
</dbReference>
<keyword evidence="3" id="KW-0460">Magnesium</keyword>
<proteinExistence type="inferred from homology"/>
<protein>
    <submittedName>
        <fullName evidence="4">ADP-ribosylglycohydrolase</fullName>
    </submittedName>
</protein>
<dbReference type="InterPro" id="IPR005502">
    <property type="entry name" value="Ribosyl_crysJ1"/>
</dbReference>
<dbReference type="PANTHER" id="PTHR16222">
    <property type="entry name" value="ADP-RIBOSYLGLYCOHYDROLASE"/>
    <property type="match status" value="1"/>
</dbReference>
<dbReference type="InterPro" id="IPR050792">
    <property type="entry name" value="ADP-ribosylglycohydrolase"/>
</dbReference>
<organism evidence="4 5">
    <name type="scientific">Pseudoscardovia radai</name>
    <dbReference type="NCBI Taxonomy" id="987066"/>
    <lineage>
        <taxon>Bacteria</taxon>
        <taxon>Bacillati</taxon>
        <taxon>Actinomycetota</taxon>
        <taxon>Actinomycetes</taxon>
        <taxon>Bifidobacteriales</taxon>
        <taxon>Bifidobacteriaceae</taxon>
        <taxon>Pseudoscardovia</taxon>
    </lineage>
</organism>
<evidence type="ECO:0000256" key="1">
    <source>
        <dbReference type="ARBA" id="ARBA00010702"/>
    </source>
</evidence>
<dbReference type="SUPFAM" id="SSF101478">
    <property type="entry name" value="ADP-ribosylglycohydrolase"/>
    <property type="match status" value="1"/>
</dbReference>
<evidence type="ECO:0000256" key="3">
    <source>
        <dbReference type="PIRSR" id="PIRSR605502-1"/>
    </source>
</evidence>
<sequence length="384" mass="41700">MQRSESEVTKDLDQYRGCLIGVSVGDALGYPVEFKSEERIFAKYGAEGITDYALTNGVARISDDTQMTLFTATGLLQGTTVAVTRGATAPYEEYIWNHYQDWLKTQTREFEEVQKDERHYSWLVNIPQLFSRRAPGLTCMFALGEGIPGALDHSINTSKGCGGIMRVAPVGLYREAALHCDDGLDIVGAKAAALTHTHELGYIPAAALVHIIDRIVHGGDTIAEAVDDAMARMPELFPQARHMDEFLMIMRRAIDLADEARPGDGDLDAIHQLGEGRVAEETLAIAVYCALRYPDDFESAVVAAVNHNGDSDSTGGVAGAIVGANVGLSGIPRKYLDDLELKQVTLTLADDLYQGCPLDEGGTGRGSDSDSDWADKYITATYRM</sequence>
<reference evidence="4 5" key="1">
    <citation type="journal article" date="2017" name="BMC Genomics">
        <title>Comparative genomic and phylogenomic analyses of the Bifidobacteriaceae family.</title>
        <authorList>
            <person name="Lugli G.A."/>
            <person name="Milani C."/>
            <person name="Turroni F."/>
            <person name="Duranti S."/>
            <person name="Mancabelli L."/>
            <person name="Mangifesta M."/>
            <person name="Ferrario C."/>
            <person name="Modesto M."/>
            <person name="Mattarelli P."/>
            <person name="Jiri K."/>
            <person name="van Sinderen D."/>
            <person name="Ventura M."/>
        </authorList>
    </citation>
    <scope>NUCLEOTIDE SEQUENCE [LARGE SCALE GENOMIC DNA]</scope>
    <source>
        <strain evidence="4 5">DSM 24742</strain>
    </source>
</reference>
<dbReference type="Gene3D" id="1.10.4080.10">
    <property type="entry name" value="ADP-ribosylation/Crystallin J1"/>
    <property type="match status" value="1"/>
</dbReference>
<comment type="similarity">
    <text evidence="1">Belongs to the ADP-ribosylglycohydrolase family.</text>
</comment>
<dbReference type="GO" id="GO:0046872">
    <property type="term" value="F:metal ion binding"/>
    <property type="evidence" value="ECO:0007669"/>
    <property type="project" value="UniProtKB-KW"/>
</dbReference>
<keyword evidence="5" id="KW-1185">Reference proteome</keyword>
<feature type="binding site" evidence="3">
    <location>
        <position position="64"/>
    </location>
    <ligand>
        <name>Mg(2+)</name>
        <dbReference type="ChEBI" id="CHEBI:18420"/>
        <label>1</label>
    </ligand>
</feature>
<comment type="cofactor">
    <cofactor evidence="3">
        <name>Mg(2+)</name>
        <dbReference type="ChEBI" id="CHEBI:18420"/>
    </cofactor>
    <text evidence="3">Binds 2 magnesium ions per subunit.</text>
</comment>
<dbReference type="OrthoDB" id="2822542at2"/>
<dbReference type="AlphaFoldDB" id="A0A261F2N1"/>
<evidence type="ECO:0000313" key="4">
    <source>
        <dbReference type="EMBL" id="OZG53358.1"/>
    </source>
</evidence>
<dbReference type="Pfam" id="PF03747">
    <property type="entry name" value="ADP_ribosyl_GH"/>
    <property type="match status" value="1"/>
</dbReference>
<dbReference type="EMBL" id="MWWR01000002">
    <property type="protein sequence ID" value="OZG53358.1"/>
    <property type="molecule type" value="Genomic_DNA"/>
</dbReference>
<accession>A0A261F2N1</accession>